<dbReference type="GO" id="GO:0043565">
    <property type="term" value="F:sequence-specific DNA binding"/>
    <property type="evidence" value="ECO:0007669"/>
    <property type="project" value="TreeGrafter"/>
</dbReference>
<evidence type="ECO:0000313" key="7">
    <source>
        <dbReference type="EMBL" id="KAK2163483.1"/>
    </source>
</evidence>
<dbReference type="AlphaFoldDB" id="A0AAD9K3P2"/>
<feature type="domain" description="C2H2-type" evidence="6">
    <location>
        <begin position="124"/>
        <end position="152"/>
    </location>
</feature>
<keyword evidence="3 5" id="KW-0863">Zinc-finger</keyword>
<accession>A0AAD9K3P2</accession>
<evidence type="ECO:0000256" key="3">
    <source>
        <dbReference type="ARBA" id="ARBA00022771"/>
    </source>
</evidence>
<dbReference type="SMART" id="SM00355">
    <property type="entry name" value="ZnF_C2H2"/>
    <property type="match status" value="3"/>
</dbReference>
<proteinExistence type="predicted"/>
<evidence type="ECO:0000256" key="1">
    <source>
        <dbReference type="ARBA" id="ARBA00022723"/>
    </source>
</evidence>
<sequence length="193" mass="21549">MNKKLVLVTASTVGTSYTALLPFSGIDYVPIRDEQGKYICDVCGETFTSSTSVRRHKINIHHKDGTNLNLTDPKGRYVCDLCGAYYARASDADLLSSTKLHGPNKRTRTVMFNAASLKTPEGRFLCNICGMSFAHVNNIKRHQQNIHERIRFVCQYCMKSFSQKGHLSSHIKSCHSSLTSCDLVIQRDTEGLG</sequence>
<evidence type="ECO:0000256" key="2">
    <source>
        <dbReference type="ARBA" id="ARBA00022737"/>
    </source>
</evidence>
<feature type="domain" description="C2H2-type" evidence="6">
    <location>
        <begin position="38"/>
        <end position="66"/>
    </location>
</feature>
<dbReference type="Proteomes" id="UP001208570">
    <property type="component" value="Unassembled WGS sequence"/>
</dbReference>
<dbReference type="Pfam" id="PF13912">
    <property type="entry name" value="zf-C2H2_6"/>
    <property type="match status" value="1"/>
</dbReference>
<name>A0AAD9K3P2_9ANNE</name>
<organism evidence="7 8">
    <name type="scientific">Paralvinella palmiformis</name>
    <dbReference type="NCBI Taxonomy" id="53620"/>
    <lineage>
        <taxon>Eukaryota</taxon>
        <taxon>Metazoa</taxon>
        <taxon>Spiralia</taxon>
        <taxon>Lophotrochozoa</taxon>
        <taxon>Annelida</taxon>
        <taxon>Polychaeta</taxon>
        <taxon>Sedentaria</taxon>
        <taxon>Canalipalpata</taxon>
        <taxon>Terebellida</taxon>
        <taxon>Terebelliformia</taxon>
        <taxon>Alvinellidae</taxon>
        <taxon>Paralvinella</taxon>
    </lineage>
</organism>
<dbReference type="Pfam" id="PF00096">
    <property type="entry name" value="zf-C2H2"/>
    <property type="match status" value="2"/>
</dbReference>
<dbReference type="InterPro" id="IPR013087">
    <property type="entry name" value="Znf_C2H2_type"/>
</dbReference>
<dbReference type="GO" id="GO:0000981">
    <property type="term" value="F:DNA-binding transcription factor activity, RNA polymerase II-specific"/>
    <property type="evidence" value="ECO:0007669"/>
    <property type="project" value="TreeGrafter"/>
</dbReference>
<protein>
    <recommendedName>
        <fullName evidence="6">C2H2-type domain-containing protein</fullName>
    </recommendedName>
</protein>
<dbReference type="PROSITE" id="PS00028">
    <property type="entry name" value="ZINC_FINGER_C2H2_1"/>
    <property type="match status" value="3"/>
</dbReference>
<dbReference type="PANTHER" id="PTHR24408">
    <property type="entry name" value="ZINC FINGER PROTEIN"/>
    <property type="match status" value="1"/>
</dbReference>
<dbReference type="GO" id="GO:0008270">
    <property type="term" value="F:zinc ion binding"/>
    <property type="evidence" value="ECO:0007669"/>
    <property type="project" value="UniProtKB-KW"/>
</dbReference>
<reference evidence="7" key="1">
    <citation type="journal article" date="2023" name="Mol. Biol. Evol.">
        <title>Third-Generation Sequencing Reveals the Adaptive Role of the Epigenome in Three Deep-Sea Polychaetes.</title>
        <authorList>
            <person name="Perez M."/>
            <person name="Aroh O."/>
            <person name="Sun Y."/>
            <person name="Lan Y."/>
            <person name="Juniper S.K."/>
            <person name="Young C.R."/>
            <person name="Angers B."/>
            <person name="Qian P.Y."/>
        </authorList>
    </citation>
    <scope>NUCLEOTIDE SEQUENCE</scope>
    <source>
        <strain evidence="7">P08H-3</strain>
    </source>
</reference>
<dbReference type="PANTHER" id="PTHR24408:SF64">
    <property type="entry name" value="LINKING IMMUNITY AND METABOLISM-RELATED"/>
    <property type="match status" value="1"/>
</dbReference>
<dbReference type="Gene3D" id="3.30.160.60">
    <property type="entry name" value="Classic Zinc Finger"/>
    <property type="match status" value="3"/>
</dbReference>
<dbReference type="PROSITE" id="PS50157">
    <property type="entry name" value="ZINC_FINGER_C2H2_2"/>
    <property type="match status" value="3"/>
</dbReference>
<evidence type="ECO:0000256" key="5">
    <source>
        <dbReference type="PROSITE-ProRule" id="PRU00042"/>
    </source>
</evidence>
<feature type="domain" description="C2H2-type" evidence="6">
    <location>
        <begin position="152"/>
        <end position="180"/>
    </location>
</feature>
<keyword evidence="1" id="KW-0479">Metal-binding</keyword>
<keyword evidence="4" id="KW-0862">Zinc</keyword>
<evidence type="ECO:0000259" key="6">
    <source>
        <dbReference type="PROSITE" id="PS50157"/>
    </source>
</evidence>
<dbReference type="InterPro" id="IPR036236">
    <property type="entry name" value="Znf_C2H2_sf"/>
</dbReference>
<comment type="caution">
    <text evidence="7">The sequence shown here is derived from an EMBL/GenBank/DDBJ whole genome shotgun (WGS) entry which is preliminary data.</text>
</comment>
<evidence type="ECO:0000256" key="4">
    <source>
        <dbReference type="ARBA" id="ARBA00022833"/>
    </source>
</evidence>
<dbReference type="SUPFAM" id="SSF57667">
    <property type="entry name" value="beta-beta-alpha zinc fingers"/>
    <property type="match status" value="2"/>
</dbReference>
<evidence type="ECO:0000313" key="8">
    <source>
        <dbReference type="Proteomes" id="UP001208570"/>
    </source>
</evidence>
<keyword evidence="8" id="KW-1185">Reference proteome</keyword>
<keyword evidence="2" id="KW-0677">Repeat</keyword>
<gene>
    <name evidence="7" type="ORF">LSH36_79g11054</name>
</gene>
<dbReference type="EMBL" id="JAODUP010000079">
    <property type="protein sequence ID" value="KAK2163483.1"/>
    <property type="molecule type" value="Genomic_DNA"/>
</dbReference>
<dbReference type="GO" id="GO:0005634">
    <property type="term" value="C:nucleus"/>
    <property type="evidence" value="ECO:0007669"/>
    <property type="project" value="TreeGrafter"/>
</dbReference>